<dbReference type="Proteomes" id="UP000032221">
    <property type="component" value="Unassembled WGS sequence"/>
</dbReference>
<feature type="region of interest" description="Disordered" evidence="2">
    <location>
        <begin position="49"/>
        <end position="71"/>
    </location>
</feature>
<name>A0A0D1J1C9_9MYCO</name>
<dbReference type="PRINTS" id="PR01438">
    <property type="entry name" value="UNVRSLSTRESS"/>
</dbReference>
<accession>A0A0D1J1C9</accession>
<dbReference type="InterPro" id="IPR006015">
    <property type="entry name" value="Universal_stress_UspA"/>
</dbReference>
<organism evidence="4 5">
    <name type="scientific">Mycolicibacterium llatzerense</name>
    <dbReference type="NCBI Taxonomy" id="280871"/>
    <lineage>
        <taxon>Bacteria</taxon>
        <taxon>Bacillati</taxon>
        <taxon>Actinomycetota</taxon>
        <taxon>Actinomycetes</taxon>
        <taxon>Mycobacteriales</taxon>
        <taxon>Mycobacteriaceae</taxon>
        <taxon>Mycolicibacterium</taxon>
    </lineage>
</organism>
<dbReference type="SUPFAM" id="SSF52402">
    <property type="entry name" value="Adenine nucleotide alpha hydrolases-like"/>
    <property type="match status" value="1"/>
</dbReference>
<sequence>MGSYRTVLVGTDGSDSSMKAVEHAAKFAAQQGAKLVIATAHFHEVEKGSWARPAAPEKASDRRAEDALGRDGGYRVHGDAHVYEILHEAGELARGAGAQDIDERSVIGAPVEALTTLAQDVAADLIVVGDVGLNSTAGRLLGSVPADVARKAKIDILIVHTVD</sequence>
<dbReference type="Pfam" id="PF00582">
    <property type="entry name" value="Usp"/>
    <property type="match status" value="1"/>
</dbReference>
<comment type="similarity">
    <text evidence="1">Belongs to the universal stress protein A family.</text>
</comment>
<protein>
    <submittedName>
        <fullName evidence="4">Universal stress protein</fullName>
    </submittedName>
</protein>
<dbReference type="PATRIC" id="fig|280871.6.peg.3974"/>
<dbReference type="CDD" id="cd00293">
    <property type="entry name" value="USP-like"/>
    <property type="match status" value="1"/>
</dbReference>
<feature type="compositionally biased region" description="Basic and acidic residues" evidence="2">
    <location>
        <begin position="58"/>
        <end position="71"/>
    </location>
</feature>
<gene>
    <name evidence="4" type="ORF">TL10_19195</name>
</gene>
<evidence type="ECO:0000313" key="4">
    <source>
        <dbReference type="EMBL" id="KIU15368.1"/>
    </source>
</evidence>
<evidence type="ECO:0000256" key="1">
    <source>
        <dbReference type="ARBA" id="ARBA00008791"/>
    </source>
</evidence>
<dbReference type="STRING" id="280871.TL10_19195"/>
<dbReference type="RefSeq" id="WP_043396244.1">
    <property type="nucleotide sequence ID" value="NZ_JXST01000028.1"/>
</dbReference>
<proteinExistence type="inferred from homology"/>
<evidence type="ECO:0000259" key="3">
    <source>
        <dbReference type="Pfam" id="PF00582"/>
    </source>
</evidence>
<reference evidence="4 5" key="1">
    <citation type="submission" date="2015-01" db="EMBL/GenBank/DDBJ databases">
        <title>Genome sequence of Mycobacterium llatzerense and Mycobacterium immunogenum recovered from brain abscess.</title>
        <authorList>
            <person name="Greninger A.L."/>
            <person name="Langelier C."/>
            <person name="Cunningham G."/>
            <person name="Chiu C.Y."/>
            <person name="Miller S."/>
        </authorList>
    </citation>
    <scope>NUCLEOTIDE SEQUENCE [LARGE SCALE GENOMIC DNA]</scope>
    <source>
        <strain evidence="4 5">CLUC14</strain>
    </source>
</reference>
<evidence type="ECO:0000256" key="2">
    <source>
        <dbReference type="SAM" id="MobiDB-lite"/>
    </source>
</evidence>
<dbReference type="PANTHER" id="PTHR46268:SF6">
    <property type="entry name" value="UNIVERSAL STRESS PROTEIN UP12"/>
    <property type="match status" value="1"/>
</dbReference>
<dbReference type="OrthoDB" id="3427787at2"/>
<dbReference type="PANTHER" id="PTHR46268">
    <property type="entry name" value="STRESS RESPONSE PROTEIN NHAX"/>
    <property type="match status" value="1"/>
</dbReference>
<comment type="caution">
    <text evidence="4">The sequence shown here is derived from an EMBL/GenBank/DDBJ whole genome shotgun (WGS) entry which is preliminary data.</text>
</comment>
<dbReference type="Gene3D" id="3.40.50.620">
    <property type="entry name" value="HUPs"/>
    <property type="match status" value="1"/>
</dbReference>
<evidence type="ECO:0000313" key="5">
    <source>
        <dbReference type="Proteomes" id="UP000032221"/>
    </source>
</evidence>
<dbReference type="AlphaFoldDB" id="A0A0D1J1C9"/>
<dbReference type="EMBL" id="JXST01000028">
    <property type="protein sequence ID" value="KIU15368.1"/>
    <property type="molecule type" value="Genomic_DNA"/>
</dbReference>
<dbReference type="InterPro" id="IPR006016">
    <property type="entry name" value="UspA"/>
</dbReference>
<dbReference type="InterPro" id="IPR014729">
    <property type="entry name" value="Rossmann-like_a/b/a_fold"/>
</dbReference>
<keyword evidence="5" id="KW-1185">Reference proteome</keyword>
<feature type="domain" description="UspA" evidence="3">
    <location>
        <begin position="4"/>
        <end position="160"/>
    </location>
</feature>